<dbReference type="Proteomes" id="UP000297741">
    <property type="component" value="Unassembled WGS sequence"/>
</dbReference>
<dbReference type="SUPFAM" id="SSF101473">
    <property type="entry name" value="DhaL-like"/>
    <property type="match status" value="1"/>
</dbReference>
<sequence length="201" mass="21045">MLTRDSLAAGLARLANHMDSVADELNALDGQLGDGDLGITMVRGGRAVRDLLSDLPVDLGQALLQVAQAFTRTSGSSFGTLTATGLMAAAKALKGREAADWSETSALLMAAFEVMRMRGKADLGDKTVLDTLHAAATATEGLTDAAEIRTAALTAVIGTMDRMRGKHARIGRARIFGEKSVGLDDPGMRAFLHMLRGIAPP</sequence>
<dbReference type="EMBL" id="RPEM01000015">
    <property type="protein sequence ID" value="TGD41764.1"/>
    <property type="molecule type" value="Genomic_DNA"/>
</dbReference>
<feature type="domain" description="DhaL" evidence="3">
    <location>
        <begin position="5"/>
        <end position="200"/>
    </location>
</feature>
<dbReference type="PANTHER" id="PTHR28629">
    <property type="entry name" value="TRIOKINASE/FMN CYCLASE"/>
    <property type="match status" value="1"/>
</dbReference>
<evidence type="ECO:0000313" key="5">
    <source>
        <dbReference type="Proteomes" id="UP000297741"/>
    </source>
</evidence>
<comment type="caution">
    <text evidence="4">The sequence shown here is derived from an EMBL/GenBank/DDBJ whole genome shotgun (WGS) entry which is preliminary data.</text>
</comment>
<accession>A0ABY2KHK2</accession>
<dbReference type="GO" id="GO:0016301">
    <property type="term" value="F:kinase activity"/>
    <property type="evidence" value="ECO:0007669"/>
    <property type="project" value="UniProtKB-KW"/>
</dbReference>
<keyword evidence="1" id="KW-0808">Transferase</keyword>
<dbReference type="PROSITE" id="PS51480">
    <property type="entry name" value="DHAL"/>
    <property type="match status" value="1"/>
</dbReference>
<keyword evidence="2 4" id="KW-0418">Kinase</keyword>
<evidence type="ECO:0000256" key="2">
    <source>
        <dbReference type="ARBA" id="ARBA00022777"/>
    </source>
</evidence>
<dbReference type="Gene3D" id="1.25.40.340">
    <property type="match status" value="1"/>
</dbReference>
<evidence type="ECO:0000259" key="3">
    <source>
        <dbReference type="PROSITE" id="PS51480"/>
    </source>
</evidence>
<protein>
    <submittedName>
        <fullName evidence="4">Dihydroxyacetone kinase subunit L</fullName>
    </submittedName>
</protein>
<reference evidence="4 5" key="1">
    <citation type="submission" date="2018-11" db="EMBL/GenBank/DDBJ databases">
        <title>Tabrizicola sp. isolated from sediment of alpine lake.</title>
        <authorList>
            <person name="Liu Z."/>
        </authorList>
    </citation>
    <scope>NUCLEOTIDE SEQUENCE [LARGE SCALE GENOMIC DNA]</scope>
    <source>
        <strain evidence="4 5">DRYC-M-16</strain>
    </source>
</reference>
<proteinExistence type="predicted"/>
<dbReference type="PANTHER" id="PTHR28629:SF4">
    <property type="entry name" value="TRIOKINASE_FMN CYCLASE"/>
    <property type="match status" value="1"/>
</dbReference>
<gene>
    <name evidence="4" type="ORF">EEB11_17230</name>
</gene>
<dbReference type="RefSeq" id="WP_135433460.1">
    <property type="nucleotide sequence ID" value="NZ_RPEM01000015.1"/>
</dbReference>
<dbReference type="InterPro" id="IPR004007">
    <property type="entry name" value="DhaL_dom"/>
</dbReference>
<evidence type="ECO:0000313" key="4">
    <source>
        <dbReference type="EMBL" id="TGD41764.1"/>
    </source>
</evidence>
<evidence type="ECO:0000256" key="1">
    <source>
        <dbReference type="ARBA" id="ARBA00022679"/>
    </source>
</evidence>
<dbReference type="InterPro" id="IPR050861">
    <property type="entry name" value="Dihydroxyacetone_Kinase"/>
</dbReference>
<dbReference type="InterPro" id="IPR036117">
    <property type="entry name" value="DhaL_dom_sf"/>
</dbReference>
<keyword evidence="5" id="KW-1185">Reference proteome</keyword>
<organism evidence="4 5">
    <name type="scientific">Pseudotabrizicola sediminis</name>
    <dbReference type="NCBI Taxonomy" id="2486418"/>
    <lineage>
        <taxon>Bacteria</taxon>
        <taxon>Pseudomonadati</taxon>
        <taxon>Pseudomonadota</taxon>
        <taxon>Alphaproteobacteria</taxon>
        <taxon>Rhodobacterales</taxon>
        <taxon>Paracoccaceae</taxon>
        <taxon>Pseudotabrizicola</taxon>
    </lineage>
</organism>
<dbReference type="Pfam" id="PF02734">
    <property type="entry name" value="Dak2"/>
    <property type="match status" value="1"/>
</dbReference>
<dbReference type="SMART" id="SM01120">
    <property type="entry name" value="Dak2"/>
    <property type="match status" value="1"/>
</dbReference>
<name>A0ABY2KHK2_9RHOB</name>